<dbReference type="PANTHER" id="PTHR20941:SF8">
    <property type="entry name" value="INACTIVE DIHYDROPTEROATE SYNTHASE 2"/>
    <property type="match status" value="1"/>
</dbReference>
<evidence type="ECO:0000313" key="7">
    <source>
        <dbReference type="Proteomes" id="UP000318297"/>
    </source>
</evidence>
<comment type="cofactor">
    <cofactor evidence="4">
        <name>Mg(2+)</name>
        <dbReference type="ChEBI" id="CHEBI:18420"/>
    </cofactor>
</comment>
<dbReference type="PROSITE" id="PS50972">
    <property type="entry name" value="PTERIN_BINDING"/>
    <property type="match status" value="1"/>
</dbReference>
<comment type="caution">
    <text evidence="6">The sequence shown here is derived from an EMBL/GenBank/DDBJ whole genome shotgun (WGS) entry which is preliminary data.</text>
</comment>
<dbReference type="GO" id="GO:0005829">
    <property type="term" value="C:cytosol"/>
    <property type="evidence" value="ECO:0007669"/>
    <property type="project" value="TreeGrafter"/>
</dbReference>
<keyword evidence="4" id="KW-0479">Metal-binding</keyword>
<dbReference type="OrthoDB" id="9811744at2"/>
<accession>A0A561EAY0</accession>
<dbReference type="GO" id="GO:0004156">
    <property type="term" value="F:dihydropteroate synthase activity"/>
    <property type="evidence" value="ECO:0007669"/>
    <property type="project" value="UniProtKB-EC"/>
</dbReference>
<dbReference type="EMBL" id="VIVQ01000001">
    <property type="protein sequence ID" value="TWE12737.1"/>
    <property type="molecule type" value="Genomic_DNA"/>
</dbReference>
<comment type="similarity">
    <text evidence="1 4">Belongs to the DHPS family.</text>
</comment>
<keyword evidence="4" id="KW-0460">Magnesium</keyword>
<dbReference type="Pfam" id="PF00809">
    <property type="entry name" value="Pterin_bind"/>
    <property type="match status" value="1"/>
</dbReference>
<dbReference type="GO" id="GO:0046656">
    <property type="term" value="P:folic acid biosynthetic process"/>
    <property type="evidence" value="ECO:0007669"/>
    <property type="project" value="UniProtKB-KW"/>
</dbReference>
<dbReference type="AlphaFoldDB" id="A0A561EAY0"/>
<keyword evidence="7" id="KW-1185">Reference proteome</keyword>
<dbReference type="UniPathway" id="UPA00077">
    <property type="reaction ID" value="UER00156"/>
</dbReference>
<dbReference type="Gene3D" id="3.20.20.20">
    <property type="entry name" value="Dihydropteroate synthase-like"/>
    <property type="match status" value="1"/>
</dbReference>
<dbReference type="PANTHER" id="PTHR20941">
    <property type="entry name" value="FOLATE SYNTHESIS PROTEINS"/>
    <property type="match status" value="1"/>
</dbReference>
<dbReference type="InterPro" id="IPR011005">
    <property type="entry name" value="Dihydropteroate_synth-like_sf"/>
</dbReference>
<comment type="function">
    <text evidence="3">Has very low affinity for the DHPS substrate 6-hydroxymethyl-7,8-dihydropterin-pyrophosphate, but can bind the inhibitor dapsone. Seems to lack dihydropteroate synthase activity, and does probably not function in folate metabolism.</text>
</comment>
<dbReference type="InterPro" id="IPR045031">
    <property type="entry name" value="DHP_synth-like"/>
</dbReference>
<comment type="pathway">
    <text evidence="4">Cofactor biosynthesis; tetrahydrofolate biosynthesis; 7,8-dihydrofolate from 2-amino-4-hydroxy-6-hydroxymethyl-7,8-dihydropteridine diphosphate and 4-aminobenzoate: step 1/2.</text>
</comment>
<dbReference type="GO" id="GO:0046872">
    <property type="term" value="F:metal ion binding"/>
    <property type="evidence" value="ECO:0007669"/>
    <property type="project" value="UniProtKB-KW"/>
</dbReference>
<dbReference type="InterPro" id="IPR006390">
    <property type="entry name" value="DHP_synth_dom"/>
</dbReference>
<dbReference type="FunFam" id="3.20.20.20:FF:000008">
    <property type="entry name" value="Dihydropteroate synthase"/>
    <property type="match status" value="1"/>
</dbReference>
<name>A0A561EAY0_9MICO</name>
<dbReference type="Proteomes" id="UP000318297">
    <property type="component" value="Unassembled WGS sequence"/>
</dbReference>
<dbReference type="SUPFAM" id="SSF51717">
    <property type="entry name" value="Dihydropteroate synthetase-like"/>
    <property type="match status" value="1"/>
</dbReference>
<keyword evidence="4" id="KW-0289">Folate biosynthesis</keyword>
<evidence type="ECO:0000256" key="2">
    <source>
        <dbReference type="ARBA" id="ARBA00011738"/>
    </source>
</evidence>
<keyword evidence="4" id="KW-0808">Transferase</keyword>
<comment type="subunit">
    <text evidence="2">Homodimer.</text>
</comment>
<feature type="domain" description="Pterin-binding" evidence="5">
    <location>
        <begin position="15"/>
        <end position="269"/>
    </location>
</feature>
<gene>
    <name evidence="6" type="ORF">BKA23_1554</name>
</gene>
<evidence type="ECO:0000259" key="5">
    <source>
        <dbReference type="PROSITE" id="PS50972"/>
    </source>
</evidence>
<dbReference type="PROSITE" id="PS00792">
    <property type="entry name" value="DHPS_1"/>
    <property type="match status" value="1"/>
</dbReference>
<organism evidence="6 7">
    <name type="scientific">Rudaeicoccus suwonensis</name>
    <dbReference type="NCBI Taxonomy" id="657409"/>
    <lineage>
        <taxon>Bacteria</taxon>
        <taxon>Bacillati</taxon>
        <taxon>Actinomycetota</taxon>
        <taxon>Actinomycetes</taxon>
        <taxon>Micrococcales</taxon>
        <taxon>Dermacoccaceae</taxon>
        <taxon>Rudaeicoccus</taxon>
    </lineage>
</organism>
<reference evidence="6 7" key="1">
    <citation type="submission" date="2019-06" db="EMBL/GenBank/DDBJ databases">
        <title>Sequencing the genomes of 1000 actinobacteria strains.</title>
        <authorList>
            <person name="Klenk H.-P."/>
        </authorList>
    </citation>
    <scope>NUCLEOTIDE SEQUENCE [LARGE SCALE GENOMIC DNA]</scope>
    <source>
        <strain evidence="6 7">DSM 19560</strain>
    </source>
</reference>
<comment type="function">
    <text evidence="4">Catalyzes the condensation of para-aminobenzoate (pABA) with 6-hydroxymethyl-7,8-dihydropterin diphosphate (DHPt-PP) to form 7,8-dihydropteroate (H2Pte), the immediate precursor of folate derivatives.</text>
</comment>
<dbReference type="RefSeq" id="WP_145226955.1">
    <property type="nucleotide sequence ID" value="NZ_VIVQ01000001.1"/>
</dbReference>
<dbReference type="InterPro" id="IPR000489">
    <property type="entry name" value="Pterin-binding_dom"/>
</dbReference>
<dbReference type="NCBIfam" id="TIGR01496">
    <property type="entry name" value="DHPS"/>
    <property type="match status" value="1"/>
</dbReference>
<dbReference type="EC" id="2.5.1.15" evidence="4"/>
<evidence type="ECO:0000256" key="4">
    <source>
        <dbReference type="RuleBase" id="RU361205"/>
    </source>
</evidence>
<sequence>MPMMFRGRTVRSDRALVMAIINRTPDSFYDNGATFFDAPAMAAARRAVEAGADILDVGGVKAGVGDDVDVAEECRRVVPFVAALREMFPDVIISVDTWRHEVGAATCAEGADLLNDTWAGHDPELADVAIEFGTGYVCSHTGGATPRSRPFRVQYDDVVGEVLDTVTAAAHDLVDRGVPAEGILIDPTHDFGKNTWHSLALTRRLNELVATGWPVLVAVSNKDFVGETLGGLPPAERLSGTLAATAISAWHGASVFRAHNVVETRQVLEMVASVKGHRPPPLVTRGLV</sequence>
<proteinExistence type="inferred from homology"/>
<evidence type="ECO:0000256" key="3">
    <source>
        <dbReference type="ARBA" id="ARBA00058850"/>
    </source>
</evidence>
<evidence type="ECO:0000313" key="6">
    <source>
        <dbReference type="EMBL" id="TWE12737.1"/>
    </source>
</evidence>
<protein>
    <recommendedName>
        <fullName evidence="4">Dihydropteroate synthase</fullName>
        <shortName evidence="4">DHPS</shortName>
        <ecNumber evidence="4">2.5.1.15</ecNumber>
    </recommendedName>
    <alternativeName>
        <fullName evidence="4">Dihydropteroate pyrophosphorylase</fullName>
    </alternativeName>
</protein>
<dbReference type="GO" id="GO:0046654">
    <property type="term" value="P:tetrahydrofolate biosynthetic process"/>
    <property type="evidence" value="ECO:0007669"/>
    <property type="project" value="UniProtKB-UniPathway"/>
</dbReference>
<evidence type="ECO:0000256" key="1">
    <source>
        <dbReference type="ARBA" id="ARBA00009503"/>
    </source>
</evidence>